<name>A0A1H5M4Y4_9MICO</name>
<keyword evidence="3" id="KW-0411">Iron-sulfur</keyword>
<evidence type="ECO:0000256" key="3">
    <source>
        <dbReference type="ARBA" id="ARBA00023014"/>
    </source>
</evidence>
<keyword evidence="2" id="KW-0408">Iron</keyword>
<dbReference type="InterPro" id="IPR017938">
    <property type="entry name" value="Riboflavin_synthase-like_b-brl"/>
</dbReference>
<dbReference type="SUPFAM" id="SSF52343">
    <property type="entry name" value="Ferredoxin reductase-like, C-terminal NADP-linked domain"/>
    <property type="match status" value="1"/>
</dbReference>
<accession>A0A1H5M4Y4</accession>
<dbReference type="Pfam" id="PF00970">
    <property type="entry name" value="FAD_binding_6"/>
    <property type="match status" value="1"/>
</dbReference>
<dbReference type="OrthoDB" id="5179582at2"/>
<dbReference type="PANTHER" id="PTHR47354">
    <property type="entry name" value="NADH OXIDOREDUCTASE HCR"/>
    <property type="match status" value="1"/>
</dbReference>
<dbReference type="STRING" id="648782.SAMN04488554_3124"/>
<evidence type="ECO:0000259" key="4">
    <source>
        <dbReference type="PROSITE" id="PS51384"/>
    </source>
</evidence>
<protein>
    <submittedName>
        <fullName evidence="5">Ferredoxin-NADP reductase</fullName>
    </submittedName>
</protein>
<dbReference type="PRINTS" id="PR00406">
    <property type="entry name" value="CYTB5RDTASE"/>
</dbReference>
<dbReference type="Proteomes" id="UP000199220">
    <property type="component" value="Unassembled WGS sequence"/>
</dbReference>
<proteinExistence type="predicted"/>
<dbReference type="InterPro" id="IPR050415">
    <property type="entry name" value="MRET"/>
</dbReference>
<organism evidence="5 6">
    <name type="scientific">Ruania alba</name>
    <dbReference type="NCBI Taxonomy" id="648782"/>
    <lineage>
        <taxon>Bacteria</taxon>
        <taxon>Bacillati</taxon>
        <taxon>Actinomycetota</taxon>
        <taxon>Actinomycetes</taxon>
        <taxon>Micrococcales</taxon>
        <taxon>Ruaniaceae</taxon>
        <taxon>Ruania</taxon>
    </lineage>
</organism>
<sequence>MRSWRVATVVEVVEETPSAHSLVLDIPGWQGAVAGQHLDVRLTAPDGYQASRSYSLASGPREAPMITVQRVDDGEVSPYLVDGVEVGEQLEVLGPLGGYFVWHGGSAPVLLVGGGSGIVPLRSIWRARSAATPMRVFYSARGMDRVLYGREIEELDVQTVVHLTRERVDGYGYGRLDAAQVQAAITTPESDVYICGPTVFVESMAQAVLAAGVPAPQIRTERFG</sequence>
<keyword evidence="2" id="KW-0479">Metal-binding</keyword>
<dbReference type="AlphaFoldDB" id="A0A1H5M4Y4"/>
<evidence type="ECO:0000313" key="5">
    <source>
        <dbReference type="EMBL" id="SEE83711.1"/>
    </source>
</evidence>
<keyword evidence="6" id="KW-1185">Reference proteome</keyword>
<feature type="domain" description="FAD-binding FR-type" evidence="4">
    <location>
        <begin position="2"/>
        <end position="102"/>
    </location>
</feature>
<dbReference type="PROSITE" id="PS51384">
    <property type="entry name" value="FAD_FR"/>
    <property type="match status" value="1"/>
</dbReference>
<dbReference type="InterPro" id="IPR001433">
    <property type="entry name" value="OxRdtase_FAD/NAD-bd"/>
</dbReference>
<dbReference type="Gene3D" id="3.40.50.80">
    <property type="entry name" value="Nucleotide-binding domain of ferredoxin-NADP reductase (FNR) module"/>
    <property type="match status" value="1"/>
</dbReference>
<dbReference type="GO" id="GO:0051537">
    <property type="term" value="F:2 iron, 2 sulfur cluster binding"/>
    <property type="evidence" value="ECO:0007669"/>
    <property type="project" value="UniProtKB-KW"/>
</dbReference>
<evidence type="ECO:0000313" key="6">
    <source>
        <dbReference type="Proteomes" id="UP000199220"/>
    </source>
</evidence>
<dbReference type="InterPro" id="IPR017927">
    <property type="entry name" value="FAD-bd_FR_type"/>
</dbReference>
<dbReference type="EMBL" id="FNTX01000002">
    <property type="protein sequence ID" value="SEE83711.1"/>
    <property type="molecule type" value="Genomic_DNA"/>
</dbReference>
<reference evidence="6" key="1">
    <citation type="submission" date="2016-10" db="EMBL/GenBank/DDBJ databases">
        <authorList>
            <person name="Varghese N."/>
            <person name="Submissions S."/>
        </authorList>
    </citation>
    <scope>NUCLEOTIDE SEQUENCE [LARGE SCALE GENOMIC DNA]</scope>
    <source>
        <strain evidence="6">DSM 21368</strain>
    </source>
</reference>
<gene>
    <name evidence="5" type="ORF">SAMN04488554_3124</name>
</gene>
<dbReference type="PANTHER" id="PTHR47354:SF5">
    <property type="entry name" value="PROTEIN RFBI"/>
    <property type="match status" value="1"/>
</dbReference>
<evidence type="ECO:0000256" key="1">
    <source>
        <dbReference type="ARBA" id="ARBA00001974"/>
    </source>
</evidence>
<keyword evidence="2" id="KW-0001">2Fe-2S</keyword>
<dbReference type="InterPro" id="IPR008333">
    <property type="entry name" value="Cbr1-like_FAD-bd_dom"/>
</dbReference>
<dbReference type="Pfam" id="PF00175">
    <property type="entry name" value="NAD_binding_1"/>
    <property type="match status" value="1"/>
</dbReference>
<evidence type="ECO:0000256" key="2">
    <source>
        <dbReference type="ARBA" id="ARBA00022714"/>
    </source>
</evidence>
<comment type="cofactor">
    <cofactor evidence="1">
        <name>FAD</name>
        <dbReference type="ChEBI" id="CHEBI:57692"/>
    </cofactor>
</comment>
<dbReference type="Gene3D" id="2.40.30.10">
    <property type="entry name" value="Translation factors"/>
    <property type="match status" value="1"/>
</dbReference>
<dbReference type="GO" id="GO:0016491">
    <property type="term" value="F:oxidoreductase activity"/>
    <property type="evidence" value="ECO:0007669"/>
    <property type="project" value="InterPro"/>
</dbReference>
<dbReference type="InterPro" id="IPR039261">
    <property type="entry name" value="FNR_nucleotide-bd"/>
</dbReference>
<dbReference type="SUPFAM" id="SSF63380">
    <property type="entry name" value="Riboflavin synthase domain-like"/>
    <property type="match status" value="1"/>
</dbReference>